<dbReference type="AlphaFoldDB" id="A0A0E9TX39"/>
<reference evidence="1" key="1">
    <citation type="submission" date="2014-11" db="EMBL/GenBank/DDBJ databases">
        <authorList>
            <person name="Amaro Gonzalez C."/>
        </authorList>
    </citation>
    <scope>NUCLEOTIDE SEQUENCE</scope>
</reference>
<sequence>MKLVSLAYLLPLEFTGQSSLLQYRDTVPPACHL</sequence>
<evidence type="ECO:0000313" key="1">
    <source>
        <dbReference type="EMBL" id="JAH58121.1"/>
    </source>
</evidence>
<dbReference type="EMBL" id="GBXM01050456">
    <property type="protein sequence ID" value="JAH58121.1"/>
    <property type="molecule type" value="Transcribed_RNA"/>
</dbReference>
<name>A0A0E9TX39_ANGAN</name>
<accession>A0A0E9TX39</accession>
<proteinExistence type="predicted"/>
<protein>
    <submittedName>
        <fullName evidence="1">Uncharacterized protein</fullName>
    </submittedName>
</protein>
<organism evidence="1">
    <name type="scientific">Anguilla anguilla</name>
    <name type="common">European freshwater eel</name>
    <name type="synonym">Muraena anguilla</name>
    <dbReference type="NCBI Taxonomy" id="7936"/>
    <lineage>
        <taxon>Eukaryota</taxon>
        <taxon>Metazoa</taxon>
        <taxon>Chordata</taxon>
        <taxon>Craniata</taxon>
        <taxon>Vertebrata</taxon>
        <taxon>Euteleostomi</taxon>
        <taxon>Actinopterygii</taxon>
        <taxon>Neopterygii</taxon>
        <taxon>Teleostei</taxon>
        <taxon>Anguilliformes</taxon>
        <taxon>Anguillidae</taxon>
        <taxon>Anguilla</taxon>
    </lineage>
</organism>
<reference evidence="1" key="2">
    <citation type="journal article" date="2015" name="Fish Shellfish Immunol.">
        <title>Early steps in the European eel (Anguilla anguilla)-Vibrio vulnificus interaction in the gills: Role of the RtxA13 toxin.</title>
        <authorList>
            <person name="Callol A."/>
            <person name="Pajuelo D."/>
            <person name="Ebbesson L."/>
            <person name="Teles M."/>
            <person name="MacKenzie S."/>
            <person name="Amaro C."/>
        </authorList>
    </citation>
    <scope>NUCLEOTIDE SEQUENCE</scope>
</reference>